<feature type="compositionally biased region" description="Basic and acidic residues" evidence="2">
    <location>
        <begin position="158"/>
        <end position="184"/>
    </location>
</feature>
<feature type="region of interest" description="Disordered" evidence="2">
    <location>
        <begin position="281"/>
        <end position="354"/>
    </location>
</feature>
<feature type="compositionally biased region" description="Polar residues" evidence="2">
    <location>
        <begin position="46"/>
        <end position="56"/>
    </location>
</feature>
<protein>
    <submittedName>
        <fullName evidence="3">Uncharacterized protein</fullName>
    </submittedName>
</protein>
<feature type="compositionally biased region" description="Basic and acidic residues" evidence="2">
    <location>
        <begin position="100"/>
        <end position="123"/>
    </location>
</feature>
<keyword evidence="4" id="KW-1185">Reference proteome</keyword>
<reference evidence="3 4" key="1">
    <citation type="submission" date="2022-12" db="EMBL/GenBank/DDBJ databases">
        <title>Chromosome-level genome of Tegillarca granosa.</title>
        <authorList>
            <person name="Kim J."/>
        </authorList>
    </citation>
    <scope>NUCLEOTIDE SEQUENCE [LARGE SCALE GENOMIC DNA]</scope>
    <source>
        <strain evidence="3">Teg-2019</strain>
        <tissue evidence="3">Adductor muscle</tissue>
    </source>
</reference>
<accession>A0ABQ9EJM6</accession>
<dbReference type="Pfam" id="PF05217">
    <property type="entry name" value="SAXO1-2"/>
    <property type="match status" value="1"/>
</dbReference>
<evidence type="ECO:0000313" key="4">
    <source>
        <dbReference type="Proteomes" id="UP001217089"/>
    </source>
</evidence>
<feature type="compositionally biased region" description="Low complexity" evidence="2">
    <location>
        <begin position="136"/>
        <end position="152"/>
    </location>
</feature>
<evidence type="ECO:0000313" key="3">
    <source>
        <dbReference type="EMBL" id="KAJ8304994.1"/>
    </source>
</evidence>
<evidence type="ECO:0000256" key="2">
    <source>
        <dbReference type="SAM" id="MobiDB-lite"/>
    </source>
</evidence>
<dbReference type="EMBL" id="JARBDR010000903">
    <property type="protein sequence ID" value="KAJ8304994.1"/>
    <property type="molecule type" value="Genomic_DNA"/>
</dbReference>
<dbReference type="PANTHER" id="PTHR31516">
    <property type="entry name" value="STABILIZER OF AXONEMAL MICROTUBULES 2"/>
    <property type="match status" value="1"/>
</dbReference>
<feature type="compositionally biased region" description="Polar residues" evidence="2">
    <location>
        <begin position="124"/>
        <end position="133"/>
    </location>
</feature>
<organism evidence="3 4">
    <name type="scientific">Tegillarca granosa</name>
    <name type="common">Malaysian cockle</name>
    <name type="synonym">Anadara granosa</name>
    <dbReference type="NCBI Taxonomy" id="220873"/>
    <lineage>
        <taxon>Eukaryota</taxon>
        <taxon>Metazoa</taxon>
        <taxon>Spiralia</taxon>
        <taxon>Lophotrochozoa</taxon>
        <taxon>Mollusca</taxon>
        <taxon>Bivalvia</taxon>
        <taxon>Autobranchia</taxon>
        <taxon>Pteriomorphia</taxon>
        <taxon>Arcoida</taxon>
        <taxon>Arcoidea</taxon>
        <taxon>Arcidae</taxon>
        <taxon>Tegillarca</taxon>
    </lineage>
</organism>
<feature type="region of interest" description="Disordered" evidence="2">
    <location>
        <begin position="1"/>
        <end position="198"/>
    </location>
</feature>
<dbReference type="InterPro" id="IPR033336">
    <property type="entry name" value="SAXO1/2"/>
</dbReference>
<gene>
    <name evidence="3" type="ORF">KUTeg_018577</name>
</gene>
<proteinExistence type="inferred from homology"/>
<comment type="similarity">
    <text evidence="1">Belongs to the FAM154 family.</text>
</comment>
<comment type="caution">
    <text evidence="3">The sequence shown here is derived from an EMBL/GenBank/DDBJ whole genome shotgun (WGS) entry which is preliminary data.</text>
</comment>
<evidence type="ECO:0000256" key="1">
    <source>
        <dbReference type="ARBA" id="ARBA00008738"/>
    </source>
</evidence>
<dbReference type="Proteomes" id="UP001217089">
    <property type="component" value="Unassembled WGS sequence"/>
</dbReference>
<name>A0ABQ9EJM6_TEGGR</name>
<feature type="region of interest" description="Disordered" evidence="2">
    <location>
        <begin position="467"/>
        <end position="489"/>
    </location>
</feature>
<dbReference type="PANTHER" id="PTHR31516:SF17">
    <property type="entry name" value="STABILIZER OF AXONEMAL MICROTUBULES 2"/>
    <property type="match status" value="1"/>
</dbReference>
<sequence length="681" mass="79262">MESKEDNIDYSHGTVDDTANNTQEKFSGDKNGQRTYTSSWEDENTNAKTGISSSVDKSPVLDNKVQNSGNPDIVSEISDQTSSRRKSPGYKTTRQIYLEQQREAQKDEKLWFIWKDGKKKEQLKNSSNSNSKMEGNLNSDMKNMDNSNDSMNRGQNSDGEKPTRRMKPSLDERRKEQAMKEKEWYNWSRRPGSKTALKNNLDEDYLPELHGGISPRSSKSNEKFNKHWSVWNLHKEKSMEPKPSAWKSEPAGIRYQEMNKASPRMKNQDSDKGHWAVWKNGNKKQEDQPGTDYIQHPMEKPWVRQPEQYMKPQGNMDTTTSYKKDYTEKYGAPSRPIKHDGMKQVPGKFEGEPTYKSDYKPWDMSGRTGPYVSQDAWVPPNSKFEGESTMHHDYRKYHQAPRQPMKPMEAARMSDAPFDNSTGYRDSYIKHQIPQRFVREQEHYKAPTARFEDTTTFKRDYRGQPGARMESFRPNNQAFQSDHPLDDVTTNRNDYRKWPLERPFVHQQEGYVKPDGEMESNTTHKMTYKEHPLQRNRQIRPMSSTKLRDAKFEGITNYSQDYKKWDGTNRPRPMAREEYQPTNAPFEGLSTQKAHYIPHDIRPQHSFRPDNRAFLSNADFDGTTMYRVDYTPKKVEVCPAGLLDGPSTSYNFVDIDSRGHKQYTPVMESVSRLPQGKMAVA</sequence>